<name>A0A382UIH9_9ZZZZ</name>
<organism evidence="2">
    <name type="scientific">marine metagenome</name>
    <dbReference type="NCBI Taxonomy" id="408172"/>
    <lineage>
        <taxon>unclassified sequences</taxon>
        <taxon>metagenomes</taxon>
        <taxon>ecological metagenomes</taxon>
    </lineage>
</organism>
<accession>A0A382UIH9</accession>
<dbReference type="EMBL" id="UINC01144163">
    <property type="protein sequence ID" value="SVD33501.1"/>
    <property type="molecule type" value="Genomic_DNA"/>
</dbReference>
<feature type="domain" description="3-keto-alpha-glucoside-1,2-lyase/3-keto-2-hydroxy-glucal hydratase" evidence="1">
    <location>
        <begin position="81"/>
        <end position="135"/>
    </location>
</feature>
<dbReference type="GO" id="GO:0016787">
    <property type="term" value="F:hydrolase activity"/>
    <property type="evidence" value="ECO:0007669"/>
    <property type="project" value="InterPro"/>
</dbReference>
<reference evidence="2" key="1">
    <citation type="submission" date="2018-05" db="EMBL/GenBank/DDBJ databases">
        <authorList>
            <person name="Lanie J.A."/>
            <person name="Ng W.-L."/>
            <person name="Kazmierczak K.M."/>
            <person name="Andrzejewski T.M."/>
            <person name="Davidsen T.M."/>
            <person name="Wayne K.J."/>
            <person name="Tettelin H."/>
            <person name="Glass J.I."/>
            <person name="Rusch D."/>
            <person name="Podicherti R."/>
            <person name="Tsui H.-C.T."/>
            <person name="Winkler M.E."/>
        </authorList>
    </citation>
    <scope>NUCLEOTIDE SEQUENCE</scope>
</reference>
<sequence length="142" mass="15816">SVECQLAQGCEGDLIVIRGTGSDGKTIPVTVTSDTLKARDNRTRWNPGGQPTKWFGRQFWWALHDPDFKEMLDTRGRWDLASPLGEWTKIEAICVGGRIAIKVNGATVNEAYDVFPAGGRILFQNEGHEVFFRNAILQPAKK</sequence>
<evidence type="ECO:0000259" key="1">
    <source>
        <dbReference type="Pfam" id="PF06439"/>
    </source>
</evidence>
<dbReference type="Gene3D" id="2.60.120.560">
    <property type="entry name" value="Exo-inulinase, domain 1"/>
    <property type="match status" value="1"/>
</dbReference>
<feature type="non-terminal residue" evidence="2">
    <location>
        <position position="1"/>
    </location>
</feature>
<dbReference type="Pfam" id="PF06439">
    <property type="entry name" value="3keto-disac_hyd"/>
    <property type="match status" value="1"/>
</dbReference>
<evidence type="ECO:0000313" key="2">
    <source>
        <dbReference type="EMBL" id="SVD33501.1"/>
    </source>
</evidence>
<protein>
    <recommendedName>
        <fullName evidence="1">3-keto-alpha-glucoside-1,2-lyase/3-keto-2-hydroxy-glucal hydratase domain-containing protein</fullName>
    </recommendedName>
</protein>
<gene>
    <name evidence="2" type="ORF">METZ01_LOCUS386355</name>
</gene>
<dbReference type="InterPro" id="IPR010496">
    <property type="entry name" value="AL/BT2_dom"/>
</dbReference>
<dbReference type="AlphaFoldDB" id="A0A382UIH9"/>
<proteinExistence type="predicted"/>